<gene>
    <name evidence="1" type="ORF">C2G38_2214604</name>
</gene>
<protein>
    <submittedName>
        <fullName evidence="1">Uncharacterized protein</fullName>
    </submittedName>
</protein>
<organism evidence="1 2">
    <name type="scientific">Gigaspora rosea</name>
    <dbReference type="NCBI Taxonomy" id="44941"/>
    <lineage>
        <taxon>Eukaryota</taxon>
        <taxon>Fungi</taxon>
        <taxon>Fungi incertae sedis</taxon>
        <taxon>Mucoromycota</taxon>
        <taxon>Glomeromycotina</taxon>
        <taxon>Glomeromycetes</taxon>
        <taxon>Diversisporales</taxon>
        <taxon>Gigasporaceae</taxon>
        <taxon>Gigaspora</taxon>
    </lineage>
</organism>
<dbReference type="AlphaFoldDB" id="A0A397UAR4"/>
<reference evidence="1 2" key="1">
    <citation type="submission" date="2018-06" db="EMBL/GenBank/DDBJ databases">
        <title>Comparative genomics reveals the genomic features of Rhizophagus irregularis, R. cerebriforme, R. diaphanum and Gigaspora rosea, and their symbiotic lifestyle signature.</title>
        <authorList>
            <person name="Morin E."/>
            <person name="San Clemente H."/>
            <person name="Chen E.C.H."/>
            <person name="De La Providencia I."/>
            <person name="Hainaut M."/>
            <person name="Kuo A."/>
            <person name="Kohler A."/>
            <person name="Murat C."/>
            <person name="Tang N."/>
            <person name="Roy S."/>
            <person name="Loubradou J."/>
            <person name="Henrissat B."/>
            <person name="Grigoriev I.V."/>
            <person name="Corradi N."/>
            <person name="Roux C."/>
            <person name="Martin F.M."/>
        </authorList>
    </citation>
    <scope>NUCLEOTIDE SEQUENCE [LARGE SCALE GENOMIC DNA]</scope>
    <source>
        <strain evidence="1 2">DAOM 194757</strain>
    </source>
</reference>
<sequence>MGRRQVINIQYRFMFLAVLEITFDGISMLSSVIPNSAQGHASTQSLSGCLQQQLVNVDDFSDFYDIEQAYILNNFENDFDGTSMLYSMPSNTVQDHASAISLSGYPQQQLDSVDNITLY</sequence>
<proteinExistence type="predicted"/>
<accession>A0A397UAR4</accession>
<dbReference type="EMBL" id="QKWP01001665">
    <property type="protein sequence ID" value="RIB07385.1"/>
    <property type="molecule type" value="Genomic_DNA"/>
</dbReference>
<comment type="caution">
    <text evidence="1">The sequence shown here is derived from an EMBL/GenBank/DDBJ whole genome shotgun (WGS) entry which is preliminary data.</text>
</comment>
<evidence type="ECO:0000313" key="2">
    <source>
        <dbReference type="Proteomes" id="UP000266673"/>
    </source>
</evidence>
<name>A0A397UAR4_9GLOM</name>
<evidence type="ECO:0000313" key="1">
    <source>
        <dbReference type="EMBL" id="RIB07385.1"/>
    </source>
</evidence>
<dbReference type="Proteomes" id="UP000266673">
    <property type="component" value="Unassembled WGS sequence"/>
</dbReference>
<keyword evidence="2" id="KW-1185">Reference proteome</keyword>